<dbReference type="GO" id="GO:0022857">
    <property type="term" value="F:transmembrane transporter activity"/>
    <property type="evidence" value="ECO:0007669"/>
    <property type="project" value="InterPro"/>
</dbReference>
<dbReference type="Gene3D" id="1.20.1250.20">
    <property type="entry name" value="MFS general substrate transporter like domains"/>
    <property type="match status" value="1"/>
</dbReference>
<dbReference type="Pfam" id="PF07690">
    <property type="entry name" value="MFS_1"/>
    <property type="match status" value="1"/>
</dbReference>
<accession>A0A399RGC0</accession>
<keyword evidence="4 7" id="KW-0812">Transmembrane</keyword>
<dbReference type="InterPro" id="IPR011701">
    <property type="entry name" value="MFS"/>
</dbReference>
<feature type="transmembrane region" description="Helical" evidence="7">
    <location>
        <begin position="151"/>
        <end position="169"/>
    </location>
</feature>
<keyword evidence="5 7" id="KW-1133">Transmembrane helix</keyword>
<feature type="transmembrane region" description="Helical" evidence="7">
    <location>
        <begin position="35"/>
        <end position="62"/>
    </location>
</feature>
<dbReference type="PANTHER" id="PTHR12778:SF10">
    <property type="entry name" value="MAJOR FACILITATOR SUPERFAMILY DOMAIN-CONTAINING PROTEIN 3"/>
    <property type="match status" value="1"/>
</dbReference>
<protein>
    <submittedName>
        <fullName evidence="8">MFS transporter</fullName>
    </submittedName>
</protein>
<feature type="transmembrane region" description="Helical" evidence="7">
    <location>
        <begin position="393"/>
        <end position="413"/>
    </location>
</feature>
<feature type="transmembrane region" description="Helical" evidence="7">
    <location>
        <begin position="331"/>
        <end position="353"/>
    </location>
</feature>
<evidence type="ECO:0000256" key="1">
    <source>
        <dbReference type="ARBA" id="ARBA00004141"/>
    </source>
</evidence>
<evidence type="ECO:0000256" key="3">
    <source>
        <dbReference type="ARBA" id="ARBA00022448"/>
    </source>
</evidence>
<evidence type="ECO:0000256" key="5">
    <source>
        <dbReference type="ARBA" id="ARBA00022989"/>
    </source>
</evidence>
<feature type="transmembrane region" description="Helical" evidence="7">
    <location>
        <begin position="238"/>
        <end position="255"/>
    </location>
</feature>
<reference evidence="8 9" key="1">
    <citation type="submission" date="2018-08" db="EMBL/GenBank/DDBJ databases">
        <title>Henriciella mobilis sp. nov., isolated from seawater.</title>
        <authorList>
            <person name="Cheng H."/>
            <person name="Wu Y.-H."/>
            <person name="Xu X.-W."/>
            <person name="Guo L.-L."/>
        </authorList>
    </citation>
    <scope>NUCLEOTIDE SEQUENCE [LARGE SCALE GENOMIC DNA]</scope>
    <source>
        <strain evidence="8 9">JN25</strain>
    </source>
</reference>
<proteinExistence type="inferred from homology"/>
<evidence type="ECO:0000256" key="7">
    <source>
        <dbReference type="SAM" id="Phobius"/>
    </source>
</evidence>
<keyword evidence="6 7" id="KW-0472">Membrane</keyword>
<evidence type="ECO:0000313" key="9">
    <source>
        <dbReference type="Proteomes" id="UP000266385"/>
    </source>
</evidence>
<evidence type="ECO:0000256" key="4">
    <source>
        <dbReference type="ARBA" id="ARBA00022692"/>
    </source>
</evidence>
<evidence type="ECO:0000313" key="8">
    <source>
        <dbReference type="EMBL" id="RIJ30660.1"/>
    </source>
</evidence>
<dbReference type="RefSeq" id="WP_119375968.1">
    <property type="nucleotide sequence ID" value="NZ_QWFX01000006.1"/>
</dbReference>
<dbReference type="AlphaFoldDB" id="A0A399RGC0"/>
<evidence type="ECO:0000256" key="2">
    <source>
        <dbReference type="ARBA" id="ARBA00008335"/>
    </source>
</evidence>
<sequence>MKLPALSENRPLRLGSLMLLYAAQGAPEGLLYIAIPAWFASQGISAEAIAGYIAIILLPWSFKLFNGVLMDRFTWLPMGRKRPWLILAQLMLVGSLVWFACLAEPTPALTWFAAIGFAVNFAGAFQDVAIDGMAIDLLDETERASANGLMWGGKTLGTAGFAFLTGVLISDEGHALAAIATAAFVGLVMLLPLLLRERSGEKLLPWMPGRAAAITRERQLTRWWPLLRDVAGAMAKPASLALGAGILVAFAAYGLKTAFSPTLAVQEIGWDRSVFTNRDATADLVGGLFGIFVSGWLADRIGPMKALGCALLGMALLNGAAVFLWQDGGLYFAYLLAYSILFVLMSVCTYAIAMGQSRGTVAATQFSIFMALLNLGTSFGASRLELARGLGGYEAAFSACALLSLFAVGAYVLSVRLDGGRTPSTVLRDQEMRL</sequence>
<dbReference type="SUPFAM" id="SSF103473">
    <property type="entry name" value="MFS general substrate transporter"/>
    <property type="match status" value="1"/>
</dbReference>
<dbReference type="OrthoDB" id="9787815at2"/>
<comment type="caution">
    <text evidence="8">The sequence shown here is derived from an EMBL/GenBank/DDBJ whole genome shotgun (WGS) entry which is preliminary data.</text>
</comment>
<gene>
    <name evidence="8" type="ORF">D1223_08565</name>
</gene>
<feature type="transmembrane region" description="Helical" evidence="7">
    <location>
        <begin position="306"/>
        <end position="325"/>
    </location>
</feature>
<keyword evidence="9" id="KW-1185">Reference proteome</keyword>
<name>A0A399RGC0_9PROT</name>
<comment type="similarity">
    <text evidence="2">Belongs to the major facilitator superfamily.</text>
</comment>
<feature type="transmembrane region" description="Helical" evidence="7">
    <location>
        <begin position="109"/>
        <end position="130"/>
    </location>
</feature>
<dbReference type="EMBL" id="QWFX01000006">
    <property type="protein sequence ID" value="RIJ30660.1"/>
    <property type="molecule type" value="Genomic_DNA"/>
</dbReference>
<dbReference type="GO" id="GO:0016020">
    <property type="term" value="C:membrane"/>
    <property type="evidence" value="ECO:0007669"/>
    <property type="project" value="UniProtKB-SubCell"/>
</dbReference>
<feature type="transmembrane region" description="Helical" evidence="7">
    <location>
        <begin position="360"/>
        <end position="381"/>
    </location>
</feature>
<feature type="transmembrane region" description="Helical" evidence="7">
    <location>
        <begin position="280"/>
        <end position="299"/>
    </location>
</feature>
<dbReference type="InterPro" id="IPR036259">
    <property type="entry name" value="MFS_trans_sf"/>
</dbReference>
<keyword evidence="3" id="KW-0813">Transport</keyword>
<organism evidence="8 9">
    <name type="scientific">Henriciella mobilis</name>
    <dbReference type="NCBI Taxonomy" id="2305467"/>
    <lineage>
        <taxon>Bacteria</taxon>
        <taxon>Pseudomonadati</taxon>
        <taxon>Pseudomonadota</taxon>
        <taxon>Alphaproteobacteria</taxon>
        <taxon>Hyphomonadales</taxon>
        <taxon>Hyphomonadaceae</taxon>
        <taxon>Henriciella</taxon>
    </lineage>
</organism>
<comment type="subcellular location">
    <subcellularLocation>
        <location evidence="1">Membrane</location>
        <topology evidence="1">Multi-pass membrane protein</topology>
    </subcellularLocation>
</comment>
<evidence type="ECO:0000256" key="6">
    <source>
        <dbReference type="ARBA" id="ARBA00023136"/>
    </source>
</evidence>
<feature type="transmembrane region" description="Helical" evidence="7">
    <location>
        <begin position="83"/>
        <end position="103"/>
    </location>
</feature>
<feature type="transmembrane region" description="Helical" evidence="7">
    <location>
        <begin position="175"/>
        <end position="195"/>
    </location>
</feature>
<dbReference type="Proteomes" id="UP000266385">
    <property type="component" value="Unassembled WGS sequence"/>
</dbReference>
<dbReference type="InterPro" id="IPR004752">
    <property type="entry name" value="AmpG_permease/AT-1"/>
</dbReference>
<dbReference type="PANTHER" id="PTHR12778">
    <property type="entry name" value="SOLUTE CARRIER FAMILY 33 ACETYL-COA TRANSPORTER -RELATED"/>
    <property type="match status" value="1"/>
</dbReference>